<evidence type="ECO:0000313" key="9">
    <source>
        <dbReference type="Proteomes" id="UP000256486"/>
    </source>
</evidence>
<dbReference type="GO" id="GO:0046872">
    <property type="term" value="F:metal ion binding"/>
    <property type="evidence" value="ECO:0007669"/>
    <property type="project" value="UniProtKB-KW"/>
</dbReference>
<sequence length="63" mass="6756">MKIIVDRDRCTGLGNCEALAAEYFEVDEDGSLTVLREDIDAADLGLVERAVAGCPMAALRIEA</sequence>
<evidence type="ECO:0000256" key="2">
    <source>
        <dbReference type="ARBA" id="ARBA00022448"/>
    </source>
</evidence>
<evidence type="ECO:0000256" key="5">
    <source>
        <dbReference type="ARBA" id="ARBA00023004"/>
    </source>
</evidence>
<dbReference type="PANTHER" id="PTHR36923:SF3">
    <property type="entry name" value="FERREDOXIN"/>
    <property type="match status" value="1"/>
</dbReference>
<dbReference type="SUPFAM" id="SSF54862">
    <property type="entry name" value="4Fe-4S ferredoxins"/>
    <property type="match status" value="1"/>
</dbReference>
<keyword evidence="3" id="KW-0479">Metal-binding</keyword>
<dbReference type="Proteomes" id="UP000256486">
    <property type="component" value="Unassembled WGS sequence"/>
</dbReference>
<organism evidence="8 9">
    <name type="scientific">Subtercola boreus</name>
    <dbReference type="NCBI Taxonomy" id="120213"/>
    <lineage>
        <taxon>Bacteria</taxon>
        <taxon>Bacillati</taxon>
        <taxon>Actinomycetota</taxon>
        <taxon>Actinomycetes</taxon>
        <taxon>Micrococcales</taxon>
        <taxon>Microbacteriaceae</taxon>
        <taxon>Subtercola</taxon>
    </lineage>
</organism>
<dbReference type="EMBL" id="NBWZ01000001">
    <property type="protein sequence ID" value="RFA10376.1"/>
    <property type="molecule type" value="Genomic_DNA"/>
</dbReference>
<gene>
    <name evidence="8" type="ORF">B7R54_15055</name>
</gene>
<evidence type="ECO:0000256" key="4">
    <source>
        <dbReference type="ARBA" id="ARBA00022982"/>
    </source>
</evidence>
<protein>
    <submittedName>
        <fullName evidence="8">Ferredoxin</fullName>
    </submittedName>
</protein>
<dbReference type="OrthoDB" id="4741951at2"/>
<evidence type="ECO:0000256" key="3">
    <source>
        <dbReference type="ARBA" id="ARBA00022723"/>
    </source>
</evidence>
<dbReference type="Pfam" id="PF13459">
    <property type="entry name" value="Fer4_15"/>
    <property type="match status" value="1"/>
</dbReference>
<keyword evidence="6" id="KW-0411">Iron-sulfur</keyword>
<evidence type="ECO:0000256" key="7">
    <source>
        <dbReference type="ARBA" id="ARBA00023291"/>
    </source>
</evidence>
<dbReference type="InterPro" id="IPR051269">
    <property type="entry name" value="Fe-S_cluster_ET"/>
</dbReference>
<dbReference type="RefSeq" id="WP_116415754.1">
    <property type="nucleotide sequence ID" value="NZ_NBWZ01000001.1"/>
</dbReference>
<keyword evidence="2" id="KW-0813">Transport</keyword>
<dbReference type="Gene3D" id="3.30.70.20">
    <property type="match status" value="1"/>
</dbReference>
<comment type="cofactor">
    <cofactor evidence="1">
        <name>[3Fe-4S] cluster</name>
        <dbReference type="ChEBI" id="CHEBI:21137"/>
    </cofactor>
</comment>
<keyword evidence="4" id="KW-0249">Electron transport</keyword>
<evidence type="ECO:0000313" key="8">
    <source>
        <dbReference type="EMBL" id="RFA10376.1"/>
    </source>
</evidence>
<proteinExistence type="predicted"/>
<keyword evidence="9" id="KW-1185">Reference proteome</keyword>
<evidence type="ECO:0000256" key="6">
    <source>
        <dbReference type="ARBA" id="ARBA00023014"/>
    </source>
</evidence>
<dbReference type="AlphaFoldDB" id="A0A3E0VKG7"/>
<dbReference type="PANTHER" id="PTHR36923">
    <property type="entry name" value="FERREDOXIN"/>
    <property type="match status" value="1"/>
</dbReference>
<name>A0A3E0VKG7_9MICO</name>
<keyword evidence="7" id="KW-0003">3Fe-4S</keyword>
<dbReference type="GO" id="GO:0051538">
    <property type="term" value="F:3 iron, 4 sulfur cluster binding"/>
    <property type="evidence" value="ECO:0007669"/>
    <property type="project" value="UniProtKB-KW"/>
</dbReference>
<keyword evidence="5" id="KW-0408">Iron</keyword>
<evidence type="ECO:0000256" key="1">
    <source>
        <dbReference type="ARBA" id="ARBA00001927"/>
    </source>
</evidence>
<reference evidence="8 9" key="1">
    <citation type="submission" date="2017-04" db="EMBL/GenBank/DDBJ databases">
        <title>Comparative genome analysis of Subtercola boreus.</title>
        <authorList>
            <person name="Cho Y.-J."/>
            <person name="Cho A."/>
            <person name="Kim O.-S."/>
            <person name="Lee J.-I."/>
        </authorList>
    </citation>
    <scope>NUCLEOTIDE SEQUENCE [LARGE SCALE GENOMIC DNA]</scope>
    <source>
        <strain evidence="8 9">K300</strain>
    </source>
</reference>
<comment type="caution">
    <text evidence="8">The sequence shown here is derived from an EMBL/GenBank/DDBJ whole genome shotgun (WGS) entry which is preliminary data.</text>
</comment>
<accession>A0A3E0VKG7</accession>